<gene>
    <name evidence="2" type="ORF">Q8A57_02410</name>
</gene>
<keyword evidence="3" id="KW-1185">Reference proteome</keyword>
<feature type="transmembrane region" description="Helical" evidence="1">
    <location>
        <begin position="34"/>
        <end position="55"/>
    </location>
</feature>
<keyword evidence="1" id="KW-1133">Transmembrane helix</keyword>
<feature type="transmembrane region" description="Helical" evidence="1">
    <location>
        <begin position="61"/>
        <end position="83"/>
    </location>
</feature>
<dbReference type="Proteomes" id="UP001178354">
    <property type="component" value="Unassembled WGS sequence"/>
</dbReference>
<protein>
    <recommendedName>
        <fullName evidence="4">DUF3021 domain-containing protein</fullName>
    </recommendedName>
</protein>
<comment type="caution">
    <text evidence="2">The sequence shown here is derived from an EMBL/GenBank/DDBJ whole genome shotgun (WGS) entry which is preliminary data.</text>
</comment>
<organism evidence="2 3">
    <name type="scientific">Porticoccus litoralis</name>
    <dbReference type="NCBI Taxonomy" id="434086"/>
    <lineage>
        <taxon>Bacteria</taxon>
        <taxon>Pseudomonadati</taxon>
        <taxon>Pseudomonadota</taxon>
        <taxon>Gammaproteobacteria</taxon>
        <taxon>Cellvibrionales</taxon>
        <taxon>Porticoccaceae</taxon>
        <taxon>Porticoccus</taxon>
    </lineage>
</organism>
<dbReference type="EMBL" id="JAUUUU010000001">
    <property type="protein sequence ID" value="MDP1519814.1"/>
    <property type="molecule type" value="Genomic_DNA"/>
</dbReference>
<evidence type="ECO:0000256" key="1">
    <source>
        <dbReference type="SAM" id="Phobius"/>
    </source>
</evidence>
<evidence type="ECO:0000313" key="2">
    <source>
        <dbReference type="EMBL" id="MDP1519814.1"/>
    </source>
</evidence>
<reference evidence="2" key="1">
    <citation type="journal article" date="2010" name="Int. J. Syst. Evol. Microbiol.">
        <title>Porticoccus litoralis gen. nov., sp. nov., a gammaproteobacterium isolated from the Yellow Sea.</title>
        <authorList>
            <person name="Oh H.M."/>
            <person name="Kim H."/>
            <person name="Kim K.M."/>
            <person name="Min G.S."/>
            <person name="Cho J.C."/>
        </authorList>
    </citation>
    <scope>NUCLEOTIDE SEQUENCE</scope>
    <source>
        <strain evidence="2">DSM 25064</strain>
    </source>
</reference>
<name>A0AAW8B2Q9_9GAMM</name>
<dbReference type="AlphaFoldDB" id="A0AAW8B2Q9"/>
<feature type="transmembrane region" description="Helical" evidence="1">
    <location>
        <begin position="90"/>
        <end position="113"/>
    </location>
</feature>
<evidence type="ECO:0008006" key="4">
    <source>
        <dbReference type="Google" id="ProtNLM"/>
    </source>
</evidence>
<keyword evidence="1" id="KW-0472">Membrane</keyword>
<dbReference type="RefSeq" id="WP_305169326.1">
    <property type="nucleotide sequence ID" value="NZ_JAUUUU010000001.1"/>
</dbReference>
<keyword evidence="1" id="KW-0812">Transmembrane</keyword>
<evidence type="ECO:0000313" key="3">
    <source>
        <dbReference type="Proteomes" id="UP001178354"/>
    </source>
</evidence>
<accession>A0AAW8B2Q9</accession>
<reference evidence="2" key="2">
    <citation type="submission" date="2023-08" db="EMBL/GenBank/DDBJ databases">
        <authorList>
            <person name="Luo J."/>
        </authorList>
    </citation>
    <scope>NUCLEOTIDE SEQUENCE</scope>
    <source>
        <strain evidence="2">DSM 25064</strain>
    </source>
</reference>
<sequence>MNGFNEKIKRVLSFVAPFFQQYLSKNDSKGIHELLKAIAYGQGGISFGFILSNLASPDLVMFGLILICPIFLSLGLGLSLLAINSSEDGYLLSVVLFCLLIATVIHLICLFFLLLSGSFWLSLALVIGVWLSMWLLSYVLVTYYEIKPKSESMTVKANGE</sequence>
<proteinExistence type="predicted"/>
<feature type="transmembrane region" description="Helical" evidence="1">
    <location>
        <begin position="119"/>
        <end position="144"/>
    </location>
</feature>